<evidence type="ECO:0000259" key="8">
    <source>
        <dbReference type="PROSITE" id="PS51160"/>
    </source>
</evidence>
<gene>
    <name evidence="9" type="ORF">ACFOGI_05690</name>
</gene>
<keyword evidence="3" id="KW-0547">Nucleotide-binding</keyword>
<evidence type="ECO:0000256" key="5">
    <source>
        <dbReference type="RuleBase" id="RU004168"/>
    </source>
</evidence>
<name>A0ABV7CTL7_9BACI</name>
<dbReference type="InterPro" id="IPR036046">
    <property type="entry name" value="Acylphosphatase-like_dom_sf"/>
</dbReference>
<evidence type="ECO:0000256" key="4">
    <source>
        <dbReference type="PROSITE-ProRule" id="PRU00520"/>
    </source>
</evidence>
<comment type="similarity">
    <text evidence="5">Belongs to the acylphosphatase family.</text>
</comment>
<feature type="coiled-coil region" evidence="6">
    <location>
        <begin position="484"/>
        <end position="560"/>
    </location>
</feature>
<keyword evidence="6" id="KW-0175">Coiled coil</keyword>
<dbReference type="RefSeq" id="WP_390269759.1">
    <property type="nucleotide sequence ID" value="NZ_JBHRSA010000022.1"/>
</dbReference>
<evidence type="ECO:0000313" key="10">
    <source>
        <dbReference type="Proteomes" id="UP001595279"/>
    </source>
</evidence>
<comment type="caution">
    <text evidence="4">Lacks conserved residue(s) required for the propagation of feature annotation.</text>
</comment>
<dbReference type="PROSITE" id="PS50975">
    <property type="entry name" value="ATP_GRASP"/>
    <property type="match status" value="1"/>
</dbReference>
<dbReference type="SUPFAM" id="SSF54975">
    <property type="entry name" value="Acylphosphatase/BLUF domain-like"/>
    <property type="match status" value="1"/>
</dbReference>
<sequence>MESEAKIWLEHLEEAVPEQGYGNRLSMYLIALEAWRRGVSVNFYTIDNPENKVLVRYSLKGFGREYHFESSRGDKLSEEAYTICQNKDKTKKLLAEAGVDIPVGKRFTGESKDDDIIKYAESIGYPVVLKPTSENAGKGVYPNISSIEVLEDALYWVKYELGYQDIMIEKYIPGTEYRILLVQGEVIGAINRVPANIIGDGENTIETLIAKKNKSKKSNPNISKKTIKVDNEVMHSIGIAGYELESILPEGQQIYLRNKSNISTGGDPIDVTDSLTPELKDTASRAAKAIPGLDVCGLDMIVDTQNNKGTIIEINTKPMLGLHLYPVEGRARDVLTPLLDYYFPETINGNRTSLYFDFESLLAPLNNITTNQLELLPPPSLDAVYAKKYTVTGEISRVGYGGWIRRRALQQELHGFTMTTEDGEIEVVVASDNKEKVDDFKAVCLQGPDQATVENVEETVWRKPVKIGFEIRRESASNWLSSSLKKEKSINRKLKEREEELEQSNKDLQDTVDQLEKARTELDQQLVQRKKKNKKLRKELQALQEEKSEAVSRAEQYKEKYQQILNSRSWKYTSPLRQMLKKIK</sequence>
<evidence type="ECO:0000259" key="7">
    <source>
        <dbReference type="PROSITE" id="PS50975"/>
    </source>
</evidence>
<dbReference type="PROSITE" id="PS51160">
    <property type="entry name" value="ACYLPHOSPHATASE_3"/>
    <property type="match status" value="1"/>
</dbReference>
<organism evidence="9 10">
    <name type="scientific">Virgibacillus xinjiangensis</name>
    <dbReference type="NCBI Taxonomy" id="393090"/>
    <lineage>
        <taxon>Bacteria</taxon>
        <taxon>Bacillati</taxon>
        <taxon>Bacillota</taxon>
        <taxon>Bacilli</taxon>
        <taxon>Bacillales</taxon>
        <taxon>Bacillaceae</taxon>
        <taxon>Virgibacillus</taxon>
    </lineage>
</organism>
<dbReference type="InterPro" id="IPR011761">
    <property type="entry name" value="ATP-grasp"/>
</dbReference>
<keyword evidence="9" id="KW-0378">Hydrolase</keyword>
<keyword evidence="3" id="KW-0067">ATP-binding</keyword>
<dbReference type="InterPro" id="IPR001792">
    <property type="entry name" value="Acylphosphatase-like_dom"/>
</dbReference>
<dbReference type="Pfam" id="PF02955">
    <property type="entry name" value="GSH-S_ATP"/>
    <property type="match status" value="1"/>
</dbReference>
<evidence type="ECO:0000256" key="1">
    <source>
        <dbReference type="ARBA" id="ARBA00015991"/>
    </source>
</evidence>
<evidence type="ECO:0000256" key="6">
    <source>
        <dbReference type="SAM" id="Coils"/>
    </source>
</evidence>
<evidence type="ECO:0000256" key="3">
    <source>
        <dbReference type="PROSITE-ProRule" id="PRU00409"/>
    </source>
</evidence>
<dbReference type="PANTHER" id="PTHR21621:SF0">
    <property type="entry name" value="BETA-CITRYLGLUTAMATE SYNTHASE B-RELATED"/>
    <property type="match status" value="1"/>
</dbReference>
<evidence type="ECO:0000256" key="2">
    <source>
        <dbReference type="ARBA" id="ARBA00032904"/>
    </source>
</evidence>
<keyword evidence="10" id="KW-1185">Reference proteome</keyword>
<dbReference type="Gene3D" id="3.30.470.20">
    <property type="entry name" value="ATP-grasp fold, B domain"/>
    <property type="match status" value="2"/>
</dbReference>
<evidence type="ECO:0000313" key="9">
    <source>
        <dbReference type="EMBL" id="MFC3039737.1"/>
    </source>
</evidence>
<feature type="domain" description="Acylphosphatase-like" evidence="8">
    <location>
        <begin position="386"/>
        <end position="473"/>
    </location>
</feature>
<feature type="domain" description="ATP-grasp" evidence="7">
    <location>
        <begin position="91"/>
        <end position="343"/>
    </location>
</feature>
<reference evidence="10" key="1">
    <citation type="journal article" date="2019" name="Int. J. Syst. Evol. Microbiol.">
        <title>The Global Catalogue of Microorganisms (GCM) 10K type strain sequencing project: providing services to taxonomists for standard genome sequencing and annotation.</title>
        <authorList>
            <consortium name="The Broad Institute Genomics Platform"/>
            <consortium name="The Broad Institute Genome Sequencing Center for Infectious Disease"/>
            <person name="Wu L."/>
            <person name="Ma J."/>
        </authorList>
    </citation>
    <scope>NUCLEOTIDE SEQUENCE [LARGE SCALE GENOMIC DNA]</scope>
    <source>
        <strain evidence="10">KCTC 13128</strain>
    </source>
</reference>
<protein>
    <recommendedName>
        <fullName evidence="1">Acylphosphatase</fullName>
    </recommendedName>
    <alternativeName>
        <fullName evidence="2">Acylphosphate phosphohydrolase</fullName>
    </alternativeName>
</protein>
<accession>A0ABV7CTL7</accession>
<dbReference type="PANTHER" id="PTHR21621">
    <property type="entry name" value="RIBOSOMAL PROTEIN S6 MODIFICATION PROTEIN"/>
    <property type="match status" value="1"/>
</dbReference>
<comment type="caution">
    <text evidence="9">The sequence shown here is derived from an EMBL/GenBank/DDBJ whole genome shotgun (WGS) entry which is preliminary data.</text>
</comment>
<proteinExistence type="inferred from homology"/>
<dbReference type="GO" id="GO:0003998">
    <property type="term" value="F:acylphosphatase activity"/>
    <property type="evidence" value="ECO:0007669"/>
    <property type="project" value="UniProtKB-EC"/>
</dbReference>
<dbReference type="InterPro" id="IPR004218">
    <property type="entry name" value="GSHS_ATP-bd"/>
</dbReference>
<dbReference type="Gene3D" id="3.30.70.100">
    <property type="match status" value="1"/>
</dbReference>
<dbReference type="Pfam" id="PF00708">
    <property type="entry name" value="Acylphosphatase"/>
    <property type="match status" value="1"/>
</dbReference>
<dbReference type="SUPFAM" id="SSF56059">
    <property type="entry name" value="Glutathione synthetase ATP-binding domain-like"/>
    <property type="match status" value="1"/>
</dbReference>
<dbReference type="EMBL" id="JBHRSA010000022">
    <property type="protein sequence ID" value="MFC3039737.1"/>
    <property type="molecule type" value="Genomic_DNA"/>
</dbReference>
<dbReference type="Proteomes" id="UP001595279">
    <property type="component" value="Unassembled WGS sequence"/>
</dbReference>